<gene>
    <name evidence="1" type="ORF">H257_09666</name>
</gene>
<dbReference type="PANTHER" id="PTHR14873">
    <property type="entry name" value="OS06G0694100 PROTEIN"/>
    <property type="match status" value="1"/>
</dbReference>
<reference evidence="1" key="1">
    <citation type="submission" date="2013-12" db="EMBL/GenBank/DDBJ databases">
        <title>The Genome Sequence of Aphanomyces astaci APO3.</title>
        <authorList>
            <consortium name="The Broad Institute Genomics Platform"/>
            <person name="Russ C."/>
            <person name="Tyler B."/>
            <person name="van West P."/>
            <person name="Dieguez-Uribeondo J."/>
            <person name="Young S.K."/>
            <person name="Zeng Q."/>
            <person name="Gargeya S."/>
            <person name="Fitzgerald M."/>
            <person name="Abouelleil A."/>
            <person name="Alvarado L."/>
            <person name="Chapman S.B."/>
            <person name="Gainer-Dewar J."/>
            <person name="Goldberg J."/>
            <person name="Griggs A."/>
            <person name="Gujja S."/>
            <person name="Hansen M."/>
            <person name="Howarth C."/>
            <person name="Imamovic A."/>
            <person name="Ireland A."/>
            <person name="Larimer J."/>
            <person name="McCowan C."/>
            <person name="Murphy C."/>
            <person name="Pearson M."/>
            <person name="Poon T.W."/>
            <person name="Priest M."/>
            <person name="Roberts A."/>
            <person name="Saif S."/>
            <person name="Shea T."/>
            <person name="Sykes S."/>
            <person name="Wortman J."/>
            <person name="Nusbaum C."/>
            <person name="Birren B."/>
        </authorList>
    </citation>
    <scope>NUCLEOTIDE SEQUENCE [LARGE SCALE GENOMIC DNA]</scope>
    <source>
        <strain evidence="1">APO3</strain>
    </source>
</reference>
<dbReference type="EMBL" id="KI913137">
    <property type="protein sequence ID" value="ETV76136.1"/>
    <property type="molecule type" value="Genomic_DNA"/>
</dbReference>
<dbReference type="AlphaFoldDB" id="W4GA33"/>
<evidence type="ECO:0000313" key="1">
    <source>
        <dbReference type="EMBL" id="ETV76136.1"/>
    </source>
</evidence>
<protein>
    <submittedName>
        <fullName evidence="1">Uncharacterized protein</fullName>
    </submittedName>
</protein>
<dbReference type="RefSeq" id="XP_009834261.1">
    <property type="nucleotide sequence ID" value="XM_009835959.1"/>
</dbReference>
<dbReference type="PANTHER" id="PTHR14873:SF1">
    <property type="entry name" value="OS06G0694100 PROTEIN"/>
    <property type="match status" value="1"/>
</dbReference>
<dbReference type="OrthoDB" id="6417021at2759"/>
<dbReference type="VEuPathDB" id="FungiDB:H257_09666"/>
<accession>W4GA33</accession>
<proteinExistence type="predicted"/>
<dbReference type="InterPro" id="IPR016024">
    <property type="entry name" value="ARM-type_fold"/>
</dbReference>
<dbReference type="GeneID" id="20811662"/>
<dbReference type="SUPFAM" id="SSF48371">
    <property type="entry name" value="ARM repeat"/>
    <property type="match status" value="1"/>
</dbReference>
<organism evidence="1">
    <name type="scientific">Aphanomyces astaci</name>
    <name type="common">Crayfish plague agent</name>
    <dbReference type="NCBI Taxonomy" id="112090"/>
    <lineage>
        <taxon>Eukaryota</taxon>
        <taxon>Sar</taxon>
        <taxon>Stramenopiles</taxon>
        <taxon>Oomycota</taxon>
        <taxon>Saprolegniomycetes</taxon>
        <taxon>Saprolegniales</taxon>
        <taxon>Verrucalvaceae</taxon>
        <taxon>Aphanomyces</taxon>
    </lineage>
</organism>
<sequence length="507" mass="55097">MAVARLVAELHEACVRPIQMQLVNDEDDGSVLYSLEMEDALDRLEADVVAVTISPTDAAAVESIDAMWTNCADILVQIALQHATAASLNRSSSSRSNPIAVFRVVNVLVTLIEGLDSLDPLSSSSSTTPATVERWAATMLHACSFYLCSTPPSSISTDECQASAKRILAALHHRLLRCTHHPSSSVDLFPRLLPHMLSLFASKSSKDEWVATGAVPPRAFAWFVQQVSFPHFSSDVVGRVLALALPLLDQVTPATQVVGLSLLHHLLKHGTATDIRWYSDLLVHEMEQTLTTAATSASFLDATLACLEDLLAVLSPSKQDVTLYDRYFPSLLRQWDMSLDVAVKTVFTAHARVWVARLGAPHSLHLLRYLQPLVKVILGCVESAERTLSVEALKTLQAVIVAAWIRMPGHAEHITLAILKCLAYVKVLLLPLPNANNDHMQTKAAEHITAQCHATLYLLDQATAQETMAVRVTLQHVAVGCPSLAPICDSARQYLDDKAAAAASNSP</sequence>
<name>W4GA33_APHAT</name>
<dbReference type="STRING" id="112090.W4GA33"/>